<dbReference type="GO" id="GO:0031848">
    <property type="term" value="P:protection from non-homologous end joining at telomere"/>
    <property type="evidence" value="ECO:0007669"/>
    <property type="project" value="InterPro"/>
</dbReference>
<comment type="subcellular location">
    <subcellularLocation>
        <location evidence="1">Chromosome</location>
        <location evidence="1">Telomere</location>
    </subcellularLocation>
</comment>
<evidence type="ECO:0000256" key="10">
    <source>
        <dbReference type="SAM" id="MobiDB-lite"/>
    </source>
</evidence>
<dbReference type="InterPro" id="IPR036507">
    <property type="entry name" value="Telomere_rpt-bd_fac_dimer_sf"/>
</dbReference>
<dbReference type="PROSITE" id="PS51294">
    <property type="entry name" value="HTH_MYB"/>
    <property type="match status" value="1"/>
</dbReference>
<dbReference type="GO" id="GO:0070187">
    <property type="term" value="C:shelterin complex"/>
    <property type="evidence" value="ECO:0007669"/>
    <property type="project" value="TreeGrafter"/>
</dbReference>
<dbReference type="GO" id="GO:0061820">
    <property type="term" value="P:telomeric D-loop disassembly"/>
    <property type="evidence" value="ECO:0007669"/>
    <property type="project" value="TreeGrafter"/>
</dbReference>
<dbReference type="Gene3D" id="1.25.40.210">
    <property type="entry name" value="Telomere repeat-binding factor, dimerisation domain"/>
    <property type="match status" value="1"/>
</dbReference>
<dbReference type="PROSITE" id="PS50090">
    <property type="entry name" value="MYB_LIKE"/>
    <property type="match status" value="1"/>
</dbReference>
<dbReference type="PANTHER" id="PTHR46833">
    <property type="entry name" value="TELOMERIC REPEAT-BINDING FACTOR 2 TERF2"/>
    <property type="match status" value="1"/>
</dbReference>
<dbReference type="GO" id="GO:0005654">
    <property type="term" value="C:nucleoplasm"/>
    <property type="evidence" value="ECO:0007669"/>
    <property type="project" value="UniProtKB-ARBA"/>
</dbReference>
<dbReference type="GO" id="GO:0070198">
    <property type="term" value="P:protein localization to chromosome, telomeric region"/>
    <property type="evidence" value="ECO:0007669"/>
    <property type="project" value="TreeGrafter"/>
</dbReference>
<dbReference type="CDD" id="cd11660">
    <property type="entry name" value="SANT_TRF"/>
    <property type="match status" value="1"/>
</dbReference>
<dbReference type="Pfam" id="PF08558">
    <property type="entry name" value="TRF"/>
    <property type="match status" value="1"/>
</dbReference>
<dbReference type="GO" id="GO:0098505">
    <property type="term" value="F:G-rich strand telomeric DNA binding"/>
    <property type="evidence" value="ECO:0007669"/>
    <property type="project" value="TreeGrafter"/>
</dbReference>
<dbReference type="GO" id="GO:0031627">
    <property type="term" value="P:telomeric loop formation"/>
    <property type="evidence" value="ECO:0007669"/>
    <property type="project" value="TreeGrafter"/>
</dbReference>
<feature type="compositionally biased region" description="Polar residues" evidence="10">
    <location>
        <begin position="446"/>
        <end position="464"/>
    </location>
</feature>
<feature type="domain" description="HTH myb-type" evidence="12">
    <location>
        <begin position="499"/>
        <end position="556"/>
    </location>
</feature>
<dbReference type="InterPro" id="IPR017357">
    <property type="entry name" value="TERF1/2"/>
</dbReference>
<comment type="caution">
    <text evidence="13">The sequence shown here is derived from an EMBL/GenBank/DDBJ whole genome shotgun (WGS) entry which is preliminary data.</text>
</comment>
<proteinExistence type="predicted"/>
<evidence type="ECO:0000256" key="7">
    <source>
        <dbReference type="ARBA" id="ARBA00023125"/>
    </source>
</evidence>
<gene>
    <name evidence="13" type="ORF">COCON_G00230570</name>
</gene>
<dbReference type="InterPro" id="IPR013867">
    <property type="entry name" value="Telomere_rpt-bd_fac_dimer_dom"/>
</dbReference>
<keyword evidence="6" id="KW-0779">Telomere</keyword>
<evidence type="ECO:0000259" key="12">
    <source>
        <dbReference type="PROSITE" id="PS51294"/>
    </source>
</evidence>
<feature type="region of interest" description="Disordered" evidence="10">
    <location>
        <begin position="215"/>
        <end position="238"/>
    </location>
</feature>
<dbReference type="SMART" id="SM00717">
    <property type="entry name" value="SANT"/>
    <property type="match status" value="1"/>
</dbReference>
<evidence type="ECO:0000256" key="8">
    <source>
        <dbReference type="ARBA" id="ARBA00023242"/>
    </source>
</evidence>
<dbReference type="OrthoDB" id="608866at2759"/>
<evidence type="ECO:0000256" key="1">
    <source>
        <dbReference type="ARBA" id="ARBA00004574"/>
    </source>
</evidence>
<evidence type="ECO:0000256" key="6">
    <source>
        <dbReference type="ARBA" id="ARBA00022895"/>
    </source>
</evidence>
<keyword evidence="14" id="KW-1185">Reference proteome</keyword>
<dbReference type="GO" id="GO:0042803">
    <property type="term" value="F:protein homodimerization activity"/>
    <property type="evidence" value="ECO:0007669"/>
    <property type="project" value="InterPro"/>
</dbReference>
<keyword evidence="5" id="KW-0832">Ubl conjugation</keyword>
<evidence type="ECO:0000256" key="4">
    <source>
        <dbReference type="ARBA" id="ARBA00022553"/>
    </source>
</evidence>
<keyword evidence="4" id="KW-0597">Phosphoprotein</keyword>
<evidence type="ECO:0000259" key="11">
    <source>
        <dbReference type="PROSITE" id="PS50090"/>
    </source>
</evidence>
<dbReference type="EMBL" id="JAFJMO010000019">
    <property type="protein sequence ID" value="KAJ8249841.1"/>
    <property type="molecule type" value="Genomic_DNA"/>
</dbReference>
<keyword evidence="2" id="KW-0158">Chromosome</keyword>
<organism evidence="13 14">
    <name type="scientific">Conger conger</name>
    <name type="common">Conger eel</name>
    <name type="synonym">Muraena conger</name>
    <dbReference type="NCBI Taxonomy" id="82655"/>
    <lineage>
        <taxon>Eukaryota</taxon>
        <taxon>Metazoa</taxon>
        <taxon>Chordata</taxon>
        <taxon>Craniata</taxon>
        <taxon>Vertebrata</taxon>
        <taxon>Euteleostomi</taxon>
        <taxon>Actinopterygii</taxon>
        <taxon>Neopterygii</taxon>
        <taxon>Teleostei</taxon>
        <taxon>Anguilliformes</taxon>
        <taxon>Congridae</taxon>
        <taxon>Conger</taxon>
    </lineage>
</organism>
<dbReference type="InterPro" id="IPR017930">
    <property type="entry name" value="Myb_dom"/>
</dbReference>
<sequence length="557" mass="62060">MGDISLGSSKMSSDVDCTINGWCVDYYTFTAVNAFRNGDYGDFCKIRDVLQSLVARPLEHSEILRKQIRVMQFLSRINDGDKLDLTFDSQDACTPLESALTLLLSISEELDVSQTVVERVQLSICETLAIIYKKNKNYLKAEEVVKKHLPDSMGQEKQNLLQLVRSKSDAHPVVQRFSYDKFRKSMLDFCESLYTSPEPLLCKMVKELAGRKQLDEGKTSKLPASPAQAHAGPMSPGSVQLKRSLLKAAFESLREEQQVHASFQQLEHEVQQEVQWENALWDAEGGAAGGGGPGAQPCTIAQLVMEEDSELDPAVSQEEPAAQPVEPVDLSANLRAVPLDVATRPENLRATPLDVATRPENLQAAPLDVAIRPEEPGPGLEKASSSEESLLSAMSSPVLPYRKPRSRPANGATRRYTIESDDSDSPVTPEDIPPADRQRTSPYPVRTSTDPTPHPTRTSTTNGKLQKRRVLDSPTEIKEDWSDEDSLFAGTRGTNRIKKSREQRKFWTAEESEWVRQGVAKFGEGNWTKIRAQFPFKGRTAVNIKDKWRTMKKVMCA</sequence>
<evidence type="ECO:0000256" key="5">
    <source>
        <dbReference type="ARBA" id="ARBA00022843"/>
    </source>
</evidence>
<reference evidence="13" key="1">
    <citation type="journal article" date="2023" name="Science">
        <title>Genome structures resolve the early diversification of teleost fishes.</title>
        <authorList>
            <person name="Parey E."/>
            <person name="Louis A."/>
            <person name="Montfort J."/>
            <person name="Bouchez O."/>
            <person name="Roques C."/>
            <person name="Iampietro C."/>
            <person name="Lluch J."/>
            <person name="Castinel A."/>
            <person name="Donnadieu C."/>
            <person name="Desvignes T."/>
            <person name="Floi Bucao C."/>
            <person name="Jouanno E."/>
            <person name="Wen M."/>
            <person name="Mejri S."/>
            <person name="Dirks R."/>
            <person name="Jansen H."/>
            <person name="Henkel C."/>
            <person name="Chen W.J."/>
            <person name="Zahm M."/>
            <person name="Cabau C."/>
            <person name="Klopp C."/>
            <person name="Thompson A.W."/>
            <person name="Robinson-Rechavi M."/>
            <person name="Braasch I."/>
            <person name="Lecointre G."/>
            <person name="Bobe J."/>
            <person name="Postlethwait J.H."/>
            <person name="Berthelot C."/>
            <person name="Roest Crollius H."/>
            <person name="Guiguen Y."/>
        </authorList>
    </citation>
    <scope>NUCLEOTIDE SEQUENCE</scope>
    <source>
        <strain evidence="13">Concon-B</strain>
    </source>
</reference>
<evidence type="ECO:0000313" key="14">
    <source>
        <dbReference type="Proteomes" id="UP001152803"/>
    </source>
</evidence>
<evidence type="ECO:0000313" key="13">
    <source>
        <dbReference type="EMBL" id="KAJ8249841.1"/>
    </source>
</evidence>
<name>A0A9Q1HN16_CONCO</name>
<dbReference type="PIRSF" id="PIRSF038016">
    <property type="entry name" value="Telomere_bd-1_Pin2"/>
    <property type="match status" value="1"/>
</dbReference>
<feature type="compositionally biased region" description="Low complexity" evidence="10">
    <location>
        <begin position="386"/>
        <end position="396"/>
    </location>
</feature>
<dbReference type="GO" id="GO:1905839">
    <property type="term" value="P:negative regulation of telomeric D-loop disassembly"/>
    <property type="evidence" value="ECO:0007669"/>
    <property type="project" value="TreeGrafter"/>
</dbReference>
<dbReference type="PANTHER" id="PTHR46833:SF1">
    <property type="entry name" value="TELOMERIC REPEAT-BINDING FACTOR 2"/>
    <property type="match status" value="1"/>
</dbReference>
<keyword evidence="3" id="KW-1017">Isopeptide bond</keyword>
<dbReference type="SUPFAM" id="SSF63600">
    <property type="entry name" value="Telomeric repeat binding factor (TRF) dimerisation domain"/>
    <property type="match status" value="1"/>
</dbReference>
<dbReference type="InterPro" id="IPR001005">
    <property type="entry name" value="SANT/Myb"/>
</dbReference>
<evidence type="ECO:0000256" key="9">
    <source>
        <dbReference type="ARBA" id="ARBA00023306"/>
    </source>
</evidence>
<accession>A0A9Q1HN16</accession>
<feature type="region of interest" description="Disordered" evidence="10">
    <location>
        <begin position="350"/>
        <end position="477"/>
    </location>
</feature>
<evidence type="ECO:0008006" key="15">
    <source>
        <dbReference type="Google" id="ProtNLM"/>
    </source>
</evidence>
<keyword evidence="9" id="KW-0131">Cell cycle</keyword>
<dbReference type="Proteomes" id="UP001152803">
    <property type="component" value="Unassembled WGS sequence"/>
</dbReference>
<dbReference type="GO" id="GO:0032210">
    <property type="term" value="P:regulation of telomere maintenance via telomerase"/>
    <property type="evidence" value="ECO:0007669"/>
    <property type="project" value="TreeGrafter"/>
</dbReference>
<keyword evidence="8" id="KW-0539">Nucleus</keyword>
<evidence type="ECO:0000256" key="3">
    <source>
        <dbReference type="ARBA" id="ARBA00022499"/>
    </source>
</evidence>
<dbReference type="InterPro" id="IPR030657">
    <property type="entry name" value="TERF2"/>
</dbReference>
<dbReference type="GO" id="GO:0032208">
    <property type="term" value="P:negative regulation of telomere maintenance via recombination"/>
    <property type="evidence" value="ECO:0007669"/>
    <property type="project" value="TreeGrafter"/>
</dbReference>
<keyword evidence="7" id="KW-0238">DNA-binding</keyword>
<dbReference type="Gene3D" id="1.10.10.60">
    <property type="entry name" value="Homeodomain-like"/>
    <property type="match status" value="1"/>
</dbReference>
<dbReference type="GO" id="GO:0003720">
    <property type="term" value="F:telomerase activity"/>
    <property type="evidence" value="ECO:0007669"/>
    <property type="project" value="TreeGrafter"/>
</dbReference>
<protein>
    <recommendedName>
        <fullName evidence="15">Telomeric repeat-binding factor 2</fullName>
    </recommendedName>
</protein>
<feature type="domain" description="Myb-like" evidence="11">
    <location>
        <begin position="499"/>
        <end position="552"/>
    </location>
</feature>
<dbReference type="Pfam" id="PF00249">
    <property type="entry name" value="Myb_DNA-binding"/>
    <property type="match status" value="1"/>
</dbReference>
<dbReference type="SUPFAM" id="SSF46689">
    <property type="entry name" value="Homeodomain-like"/>
    <property type="match status" value="1"/>
</dbReference>
<dbReference type="InterPro" id="IPR009057">
    <property type="entry name" value="Homeodomain-like_sf"/>
</dbReference>
<dbReference type="GO" id="GO:0003691">
    <property type="term" value="F:double-stranded telomeric DNA binding"/>
    <property type="evidence" value="ECO:0007669"/>
    <property type="project" value="TreeGrafter"/>
</dbReference>
<dbReference type="AlphaFoldDB" id="A0A9Q1HN16"/>
<evidence type="ECO:0000256" key="2">
    <source>
        <dbReference type="ARBA" id="ARBA00022454"/>
    </source>
</evidence>